<dbReference type="Pfam" id="PF11575">
    <property type="entry name" value="FhuF_C"/>
    <property type="match status" value="1"/>
</dbReference>
<gene>
    <name evidence="2" type="ORF">ACFOOG_05370</name>
</gene>
<name>A0ABV7ZVU3_9GAMM</name>
<keyword evidence="3" id="KW-1185">Reference proteome</keyword>
<evidence type="ECO:0000313" key="2">
    <source>
        <dbReference type="EMBL" id="MFC3852261.1"/>
    </source>
</evidence>
<protein>
    <submittedName>
        <fullName evidence="2">(2Fe-2S)-binding protein</fullName>
    </submittedName>
</protein>
<dbReference type="Proteomes" id="UP001595617">
    <property type="component" value="Unassembled WGS sequence"/>
</dbReference>
<sequence>MTVSVFNPGTATSLTDVERAACDQLKIQIGDRPAAFSTDLLLQRTTGVLKAALSLHQQAEPKLDDKAAGAYLVNRLAWDLSAVLAWLDLNHYDLSVLTPEALGVHAVIEREWHKGEWHRYVVYQFSLTDLKPTGESLPPDVVADYAYRLFEQLIPALAREVRLSANALWRLVTDGLTAAYLYVSKEQQQPGRAMARVRAVVEAAGKPLANKQWQFNYYSVAAEDSPTQQPLGNWFRARGGCCRYYTLEGKDYCTSCVHVSEDERRERLTRYLCNHAIDAEG</sequence>
<feature type="domain" description="Ferric siderophore reductase C-terminal" evidence="1">
    <location>
        <begin position="238"/>
        <end position="258"/>
    </location>
</feature>
<evidence type="ECO:0000313" key="3">
    <source>
        <dbReference type="Proteomes" id="UP001595617"/>
    </source>
</evidence>
<accession>A0ABV7ZVU3</accession>
<dbReference type="RefSeq" id="WP_380694222.1">
    <property type="nucleotide sequence ID" value="NZ_JBHRYR010000002.1"/>
</dbReference>
<evidence type="ECO:0000259" key="1">
    <source>
        <dbReference type="Pfam" id="PF11575"/>
    </source>
</evidence>
<proteinExistence type="predicted"/>
<organism evidence="2 3">
    <name type="scientific">Saccharospirillum mangrovi</name>
    <dbReference type="NCBI Taxonomy" id="2161747"/>
    <lineage>
        <taxon>Bacteria</taxon>
        <taxon>Pseudomonadati</taxon>
        <taxon>Pseudomonadota</taxon>
        <taxon>Gammaproteobacteria</taxon>
        <taxon>Oceanospirillales</taxon>
        <taxon>Saccharospirillaceae</taxon>
        <taxon>Saccharospirillum</taxon>
    </lineage>
</organism>
<dbReference type="EMBL" id="JBHRYR010000002">
    <property type="protein sequence ID" value="MFC3852261.1"/>
    <property type="molecule type" value="Genomic_DNA"/>
</dbReference>
<dbReference type="InterPro" id="IPR024726">
    <property type="entry name" value="FhuF_C"/>
</dbReference>
<comment type="caution">
    <text evidence="2">The sequence shown here is derived from an EMBL/GenBank/DDBJ whole genome shotgun (WGS) entry which is preliminary data.</text>
</comment>
<reference evidence="3" key="1">
    <citation type="journal article" date="2019" name="Int. J. Syst. Evol. Microbiol.">
        <title>The Global Catalogue of Microorganisms (GCM) 10K type strain sequencing project: providing services to taxonomists for standard genome sequencing and annotation.</title>
        <authorList>
            <consortium name="The Broad Institute Genomics Platform"/>
            <consortium name="The Broad Institute Genome Sequencing Center for Infectious Disease"/>
            <person name="Wu L."/>
            <person name="Ma J."/>
        </authorList>
    </citation>
    <scope>NUCLEOTIDE SEQUENCE [LARGE SCALE GENOMIC DNA]</scope>
    <source>
        <strain evidence="3">IBRC 10765</strain>
    </source>
</reference>